<dbReference type="InterPro" id="IPR000917">
    <property type="entry name" value="Sulfatase_N"/>
</dbReference>
<dbReference type="InterPro" id="IPR024607">
    <property type="entry name" value="Sulfatase_CS"/>
</dbReference>
<keyword evidence="2" id="KW-0479">Metal-binding</keyword>
<dbReference type="PROSITE" id="PS00523">
    <property type="entry name" value="SULFATASE_1"/>
    <property type="match status" value="1"/>
</dbReference>
<protein>
    <submittedName>
        <fullName evidence="6">Arylsulfatase A-like enzyme</fullName>
    </submittedName>
</protein>
<evidence type="ECO:0000313" key="6">
    <source>
        <dbReference type="EMBL" id="MBP2356091.1"/>
    </source>
</evidence>
<feature type="domain" description="Sulfatase N-terminal" evidence="5">
    <location>
        <begin position="6"/>
        <end position="392"/>
    </location>
</feature>
<evidence type="ECO:0000256" key="3">
    <source>
        <dbReference type="ARBA" id="ARBA00022801"/>
    </source>
</evidence>
<dbReference type="PANTHER" id="PTHR42693:SF53">
    <property type="entry name" value="ENDO-4-O-SULFATASE"/>
    <property type="match status" value="1"/>
</dbReference>
<dbReference type="InterPro" id="IPR017850">
    <property type="entry name" value="Alkaline_phosphatase_core_sf"/>
</dbReference>
<sequence>MTRPTNVLLITTDQHHWRAIGSRTPLLQTPNLDRIAAGGVTLDRAYCANPLCTPSRASILTGQYPSTHGAWTLGTKLDEEATTVAGLLTDAGYATSLIGKAHLQPLRSIPGQTSIETPDHFWDASLWRGFHGPHYGFQHFEITRNHADEQWVGAHYALWMEQNGLKDWRSYFRRPDGSGGRKHQWDLPAELHYTTWTGERTIAAIDAAAVGNTPFFTWASFHDPHPPYLVPEPWASMYDPADCEPGRLVPGELDRMHPWFAQTQQAEPDFSRWSETPYATHGFHRQVVDDDTMRKNIAVYYGMISFVDAQVGRILDRLDTLGLTEDTLVLFTTDHGHFLGAHGLTAKGPFHYEDLIRVPFLARLPGLLPAGTHTQAITSLIDLAPTILSAIGLPVPGAMQGIDQLSSWSGAPPARTHAIVENRFQPTKVHIRTYVEDRYKITVYRDEDHVEIFDLVEDPEELHNIALESTYDVLRAELSARFLNAELRREASDQVRVSHA</sequence>
<dbReference type="Gene3D" id="3.40.720.10">
    <property type="entry name" value="Alkaline Phosphatase, subunit A"/>
    <property type="match status" value="1"/>
</dbReference>
<evidence type="ECO:0000256" key="4">
    <source>
        <dbReference type="ARBA" id="ARBA00022837"/>
    </source>
</evidence>
<evidence type="ECO:0000256" key="1">
    <source>
        <dbReference type="ARBA" id="ARBA00008779"/>
    </source>
</evidence>
<keyword evidence="4" id="KW-0106">Calcium</keyword>
<evidence type="ECO:0000259" key="5">
    <source>
        <dbReference type="Pfam" id="PF00884"/>
    </source>
</evidence>
<dbReference type="PANTHER" id="PTHR42693">
    <property type="entry name" value="ARYLSULFATASE FAMILY MEMBER"/>
    <property type="match status" value="1"/>
</dbReference>
<dbReference type="Proteomes" id="UP000755585">
    <property type="component" value="Unassembled WGS sequence"/>
</dbReference>
<gene>
    <name evidence="6" type="ORF">JOF29_007201</name>
</gene>
<dbReference type="SUPFAM" id="SSF53649">
    <property type="entry name" value="Alkaline phosphatase-like"/>
    <property type="match status" value="1"/>
</dbReference>
<dbReference type="EMBL" id="JAGINT010000002">
    <property type="protein sequence ID" value="MBP2356091.1"/>
    <property type="molecule type" value="Genomic_DNA"/>
</dbReference>
<keyword evidence="3" id="KW-0378">Hydrolase</keyword>
<comment type="caution">
    <text evidence="6">The sequence shown here is derived from an EMBL/GenBank/DDBJ whole genome shotgun (WGS) entry which is preliminary data.</text>
</comment>
<accession>A0ABS4UWT7</accession>
<dbReference type="RefSeq" id="WP_307863851.1">
    <property type="nucleotide sequence ID" value="NZ_BAAAVU010000023.1"/>
</dbReference>
<comment type="similarity">
    <text evidence="1">Belongs to the sulfatase family.</text>
</comment>
<evidence type="ECO:0000256" key="2">
    <source>
        <dbReference type="ARBA" id="ARBA00022723"/>
    </source>
</evidence>
<keyword evidence="7" id="KW-1185">Reference proteome</keyword>
<reference evidence="6 7" key="1">
    <citation type="submission" date="2021-03" db="EMBL/GenBank/DDBJ databases">
        <title>Sequencing the genomes of 1000 actinobacteria strains.</title>
        <authorList>
            <person name="Klenk H.-P."/>
        </authorList>
    </citation>
    <scope>NUCLEOTIDE SEQUENCE [LARGE SCALE GENOMIC DNA]</scope>
    <source>
        <strain evidence="6 7">DSM 18824</strain>
    </source>
</reference>
<name>A0ABS4UWT7_9ACTN</name>
<organism evidence="6 7">
    <name type="scientific">Kribbella aluminosa</name>
    <dbReference type="NCBI Taxonomy" id="416017"/>
    <lineage>
        <taxon>Bacteria</taxon>
        <taxon>Bacillati</taxon>
        <taxon>Actinomycetota</taxon>
        <taxon>Actinomycetes</taxon>
        <taxon>Propionibacteriales</taxon>
        <taxon>Kribbellaceae</taxon>
        <taxon>Kribbella</taxon>
    </lineage>
</organism>
<evidence type="ECO:0000313" key="7">
    <source>
        <dbReference type="Proteomes" id="UP000755585"/>
    </source>
</evidence>
<dbReference type="Pfam" id="PF00884">
    <property type="entry name" value="Sulfatase"/>
    <property type="match status" value="1"/>
</dbReference>
<proteinExistence type="inferred from homology"/>
<dbReference type="InterPro" id="IPR050738">
    <property type="entry name" value="Sulfatase"/>
</dbReference>